<accession>A0A2A4MHI0</accession>
<gene>
    <name evidence="2" type="ORF">COC19_07675</name>
</gene>
<protein>
    <submittedName>
        <fullName evidence="2">Uncharacterized protein</fullName>
    </submittedName>
</protein>
<evidence type="ECO:0000313" key="3">
    <source>
        <dbReference type="Proteomes" id="UP000218172"/>
    </source>
</evidence>
<feature type="transmembrane region" description="Helical" evidence="1">
    <location>
        <begin position="63"/>
        <end position="84"/>
    </location>
</feature>
<evidence type="ECO:0000256" key="1">
    <source>
        <dbReference type="SAM" id="Phobius"/>
    </source>
</evidence>
<name>A0A2A4MHI0_9GAMM</name>
<sequence>MNFPGFGMKVDDHRSHGPDQLCERCGLLYPKDDKQCIHCGNLDAAQFHDLKQKLLSKEESTRGLGTIFLLLALAVVVILVISFMV</sequence>
<dbReference type="AlphaFoldDB" id="A0A2A4MHI0"/>
<dbReference type="EMBL" id="NVQR01000136">
    <property type="protein sequence ID" value="PCH59066.1"/>
    <property type="molecule type" value="Genomic_DNA"/>
</dbReference>
<proteinExistence type="predicted"/>
<reference evidence="3" key="1">
    <citation type="submission" date="2017-08" db="EMBL/GenBank/DDBJ databases">
        <title>A dynamic microbial community with high functional redundancy inhabits the cold, oxic subseafloor aquifer.</title>
        <authorList>
            <person name="Tully B.J."/>
            <person name="Wheat C.G."/>
            <person name="Glazer B.T."/>
            <person name="Huber J.A."/>
        </authorList>
    </citation>
    <scope>NUCLEOTIDE SEQUENCE [LARGE SCALE GENOMIC DNA]</scope>
</reference>
<keyword evidence="1" id="KW-0812">Transmembrane</keyword>
<organism evidence="2 3">
    <name type="scientific">SAR86 cluster bacterium</name>
    <dbReference type="NCBI Taxonomy" id="2030880"/>
    <lineage>
        <taxon>Bacteria</taxon>
        <taxon>Pseudomonadati</taxon>
        <taxon>Pseudomonadota</taxon>
        <taxon>Gammaproteobacteria</taxon>
        <taxon>SAR86 cluster</taxon>
    </lineage>
</organism>
<keyword evidence="1" id="KW-0472">Membrane</keyword>
<comment type="caution">
    <text evidence="2">The sequence shown here is derived from an EMBL/GenBank/DDBJ whole genome shotgun (WGS) entry which is preliminary data.</text>
</comment>
<evidence type="ECO:0000313" key="2">
    <source>
        <dbReference type="EMBL" id="PCH59066.1"/>
    </source>
</evidence>
<keyword evidence="1" id="KW-1133">Transmembrane helix</keyword>
<dbReference type="Proteomes" id="UP000218172">
    <property type="component" value="Unassembled WGS sequence"/>
</dbReference>